<dbReference type="Gene3D" id="3.90.1200.10">
    <property type="match status" value="1"/>
</dbReference>
<dbReference type="PANTHER" id="PTHR41283:SF1">
    <property type="entry name" value="AMINOGLYCOSIDE PHOSPHOTRANSFERASE DOMAIN-CONTAINING PROTEIN"/>
    <property type="match status" value="1"/>
</dbReference>
<dbReference type="Pfam" id="PF01636">
    <property type="entry name" value="APH"/>
    <property type="match status" value="1"/>
</dbReference>
<evidence type="ECO:0000313" key="3">
    <source>
        <dbReference type="Proteomes" id="UP000679950"/>
    </source>
</evidence>
<organism evidence="2 3">
    <name type="scientific">Lederbergia ruris</name>
    <dbReference type="NCBI Taxonomy" id="217495"/>
    <lineage>
        <taxon>Bacteria</taxon>
        <taxon>Bacillati</taxon>
        <taxon>Bacillota</taxon>
        <taxon>Bacilli</taxon>
        <taxon>Bacillales</taxon>
        <taxon>Bacillaceae</taxon>
        <taxon>Lederbergia</taxon>
    </lineage>
</organism>
<dbReference type="EMBL" id="BORB01000037">
    <property type="protein sequence ID" value="GIN59144.1"/>
    <property type="molecule type" value="Genomic_DNA"/>
</dbReference>
<proteinExistence type="predicted"/>
<dbReference type="PANTHER" id="PTHR41283">
    <property type="entry name" value="AMINOGLYCOSIDE PHOSPHOTRANSFERASE"/>
    <property type="match status" value="1"/>
</dbReference>
<protein>
    <recommendedName>
        <fullName evidence="1">Aminoglycoside phosphotransferase domain-containing protein</fullName>
    </recommendedName>
</protein>
<reference evidence="2 3" key="1">
    <citation type="submission" date="2021-03" db="EMBL/GenBank/DDBJ databases">
        <title>Antimicrobial resistance genes in bacteria isolated from Japanese honey, and their potential for conferring macrolide and lincosamide resistance in the American foulbrood pathogen Paenibacillus larvae.</title>
        <authorList>
            <person name="Okamoto M."/>
            <person name="Kumagai M."/>
            <person name="Kanamori H."/>
            <person name="Takamatsu D."/>
        </authorList>
    </citation>
    <scope>NUCLEOTIDE SEQUENCE [LARGE SCALE GENOMIC DNA]</scope>
    <source>
        <strain evidence="2 3">J8TS2</strain>
    </source>
</reference>
<keyword evidence="3" id="KW-1185">Reference proteome</keyword>
<dbReference type="RefSeq" id="WP_212967079.1">
    <property type="nucleotide sequence ID" value="NZ_BORB01000037.1"/>
</dbReference>
<feature type="domain" description="Aminoglycoside phosphotransferase" evidence="1">
    <location>
        <begin position="18"/>
        <end position="216"/>
    </location>
</feature>
<name>A0ABQ4KNR5_9BACI</name>
<accession>A0ABQ4KNR5</accession>
<gene>
    <name evidence="2" type="ORF">J8TS2_34630</name>
</gene>
<comment type="caution">
    <text evidence="2">The sequence shown here is derived from an EMBL/GenBank/DDBJ whole genome shotgun (WGS) entry which is preliminary data.</text>
</comment>
<evidence type="ECO:0000259" key="1">
    <source>
        <dbReference type="Pfam" id="PF01636"/>
    </source>
</evidence>
<evidence type="ECO:0000313" key="2">
    <source>
        <dbReference type="EMBL" id="GIN59144.1"/>
    </source>
</evidence>
<sequence>MINIKDIISYHALPVDTYKELESGYSSAKKFKLYSENKPLYLLKIYNIEKRDRIKLQFDLLKKHYENNVLCHQPIIFESNEEEQVCYLVLSYIDGMSGDTALPTLGTDLQYKIGEQAGKELRKIHLITQDNSSNWYKERLEKYRNKIETCKKLGLTFYKQRFIESYIDKNISIIKNSPVCFQHDDFHPQNLIIKDKKLNGIIDFDSFDWGDPLEDFF</sequence>
<dbReference type="InterPro" id="IPR011009">
    <property type="entry name" value="Kinase-like_dom_sf"/>
</dbReference>
<dbReference type="InterPro" id="IPR002575">
    <property type="entry name" value="Aminoglycoside_PTrfase"/>
</dbReference>
<dbReference type="SUPFAM" id="SSF56112">
    <property type="entry name" value="Protein kinase-like (PK-like)"/>
    <property type="match status" value="1"/>
</dbReference>
<dbReference type="Proteomes" id="UP000679950">
    <property type="component" value="Unassembled WGS sequence"/>
</dbReference>